<feature type="non-terminal residue" evidence="1">
    <location>
        <position position="30"/>
    </location>
</feature>
<dbReference type="EMBL" id="UOER01000231">
    <property type="protein sequence ID" value="VAW24108.1"/>
    <property type="molecule type" value="Genomic_DNA"/>
</dbReference>
<reference evidence="1" key="1">
    <citation type="submission" date="2018-06" db="EMBL/GenBank/DDBJ databases">
        <authorList>
            <person name="Zhirakovskaya E."/>
        </authorList>
    </citation>
    <scope>NUCLEOTIDE SEQUENCE</scope>
</reference>
<keyword evidence="1" id="KW-0418">Kinase</keyword>
<dbReference type="InterPro" id="IPR005338">
    <property type="entry name" value="Anhydro_N_Ac-Mur_kinase"/>
</dbReference>
<keyword evidence="1" id="KW-0808">Transferase</keyword>
<gene>
    <name evidence="1" type="ORF">MNBD_BACTEROID04-1849</name>
</gene>
<protein>
    <submittedName>
        <fullName evidence="1">Anhydro-N-acetylmuramic acid kinase</fullName>
        <ecNumber evidence="1">2.7.1.170</ecNumber>
    </submittedName>
</protein>
<organism evidence="1">
    <name type="scientific">hydrothermal vent metagenome</name>
    <dbReference type="NCBI Taxonomy" id="652676"/>
    <lineage>
        <taxon>unclassified sequences</taxon>
        <taxon>metagenomes</taxon>
        <taxon>ecological metagenomes</taxon>
    </lineage>
</organism>
<dbReference type="EC" id="2.7.1.170" evidence="1"/>
<accession>A0A3B0U1D9</accession>
<proteinExistence type="predicted"/>
<name>A0A3B0U1D9_9ZZZZ</name>
<dbReference type="GO" id="GO:0016301">
    <property type="term" value="F:kinase activity"/>
    <property type="evidence" value="ECO:0007669"/>
    <property type="project" value="UniProtKB-KW"/>
</dbReference>
<dbReference type="GO" id="GO:0005524">
    <property type="term" value="F:ATP binding"/>
    <property type="evidence" value="ECO:0007669"/>
    <property type="project" value="InterPro"/>
</dbReference>
<evidence type="ECO:0000313" key="1">
    <source>
        <dbReference type="EMBL" id="VAW24108.1"/>
    </source>
</evidence>
<dbReference type="GO" id="GO:0016773">
    <property type="term" value="F:phosphotransferase activity, alcohol group as acceptor"/>
    <property type="evidence" value="ECO:0007669"/>
    <property type="project" value="InterPro"/>
</dbReference>
<dbReference type="Pfam" id="PF03702">
    <property type="entry name" value="AnmK"/>
    <property type="match status" value="1"/>
</dbReference>
<dbReference type="GO" id="GO:0009254">
    <property type="term" value="P:peptidoglycan turnover"/>
    <property type="evidence" value="ECO:0007669"/>
    <property type="project" value="InterPro"/>
</dbReference>
<dbReference type="GO" id="GO:0006040">
    <property type="term" value="P:amino sugar metabolic process"/>
    <property type="evidence" value="ECO:0007669"/>
    <property type="project" value="InterPro"/>
</dbReference>
<dbReference type="AlphaFoldDB" id="A0A3B0U1D9"/>
<dbReference type="Gene3D" id="3.30.420.40">
    <property type="match status" value="1"/>
</dbReference>
<sequence>MKNTTKHIIGVMSGTSLDGIDIAYIKISYN</sequence>